<sequence length="743" mass="84720">MWIEALYERVLALVPPEEREVCLNKVLQKEFSVLNEAMNDILAAFTKLDELRNAILKLENNCASIGGHSASLVATTESTNALERQLEKMIQQIATGIATVREQYLLCFLMGDRQKRKRENGTIDATSCDKGKNRANEVGESSILSTTPKQTVQILLRMDDETNRNRKSSKSEAWTVTLNKDNCMNELRKLTRFSVVERNRHVPDVLLQLADVIREMSTSDGIVILKYMHLWAHLSLDKKHLLKAFHNFCEMVSPWVNQAHHREAIGLIRLNKALLELVEQRRMLTTDESTQDIRLNYDLYIWHVNAMTPGERKKHVPRVTSALRKEMSGGSCSSSQPIEVTKAVKLVVQWAMKDPQDPQLLPFYDDLVKDGKSFANGLSSFLVKTDLLGVLRKIEGTIRTVFKSTVKERTSDALNWARQLKEGGPVEDVDKGIVLLDEVIRHQQQGWKPRKNEDVHECYDILKEHALALEEGLIRGQRMTVIAKWKLNRFRGSLNAQPDSNVNYETATRMAKKRKIEDHDTDGTTRDDDSEQAGIRSLASTFASVSSEYDMNPLEFDYRTTSGEHTNTTDHVMRDDTTSKPKPAFNMNTSNYLKLMKLVSGWDVPERSRCMPEVLFELAKTINQLSISELQQFGPKILKVVAVWALRCGTERRLVANFFKFAKAACKAVQKLPDDNESVGVRRYQTFKCPAHPQLTVMSYLSCIGCIQDFISSYEIWTERLYKKQMVQRHVAGEEKTTATMTS</sequence>
<dbReference type="AlphaFoldDB" id="A0A2P4XFF9"/>
<feature type="region of interest" description="Disordered" evidence="2">
    <location>
        <begin position="558"/>
        <end position="584"/>
    </location>
</feature>
<evidence type="ECO:0000256" key="2">
    <source>
        <dbReference type="SAM" id="MobiDB-lite"/>
    </source>
</evidence>
<protein>
    <submittedName>
        <fullName evidence="3">Uncharacterized protein</fullName>
    </submittedName>
</protein>
<gene>
    <name evidence="3" type="ORF">PHPALM_20211</name>
</gene>
<reference evidence="3 4" key="1">
    <citation type="journal article" date="2017" name="Genome Biol. Evol.">
        <title>Phytophthora megakarya and P. palmivora, closely related causal agents of cacao black pod rot, underwent increases in genome sizes and gene numbers by different mechanisms.</title>
        <authorList>
            <person name="Ali S.S."/>
            <person name="Shao J."/>
            <person name="Lary D.J."/>
            <person name="Kronmiller B."/>
            <person name="Shen D."/>
            <person name="Strem M.D."/>
            <person name="Amoako-Attah I."/>
            <person name="Akrofi A.Y."/>
            <person name="Begoude B.A."/>
            <person name="Ten Hoopen G.M."/>
            <person name="Coulibaly K."/>
            <person name="Kebe B.I."/>
            <person name="Melnick R.L."/>
            <person name="Guiltinan M.J."/>
            <person name="Tyler B.M."/>
            <person name="Meinhardt L.W."/>
            <person name="Bailey B.A."/>
        </authorList>
    </citation>
    <scope>NUCLEOTIDE SEQUENCE [LARGE SCALE GENOMIC DNA]</scope>
    <source>
        <strain evidence="4">sbr112.9</strain>
    </source>
</reference>
<dbReference type="EMBL" id="NCKW01011141">
    <property type="protein sequence ID" value="POM64285.1"/>
    <property type="molecule type" value="Genomic_DNA"/>
</dbReference>
<evidence type="ECO:0000313" key="3">
    <source>
        <dbReference type="EMBL" id="POM64285.1"/>
    </source>
</evidence>
<evidence type="ECO:0000256" key="1">
    <source>
        <dbReference type="SAM" id="Coils"/>
    </source>
</evidence>
<evidence type="ECO:0000313" key="4">
    <source>
        <dbReference type="Proteomes" id="UP000237271"/>
    </source>
</evidence>
<keyword evidence="4" id="KW-1185">Reference proteome</keyword>
<keyword evidence="1" id="KW-0175">Coiled coil</keyword>
<dbReference type="Proteomes" id="UP000237271">
    <property type="component" value="Unassembled WGS sequence"/>
</dbReference>
<comment type="caution">
    <text evidence="3">The sequence shown here is derived from an EMBL/GenBank/DDBJ whole genome shotgun (WGS) entry which is preliminary data.</text>
</comment>
<accession>A0A2P4XFF9</accession>
<feature type="compositionally biased region" description="Basic and acidic residues" evidence="2">
    <location>
        <begin position="515"/>
        <end position="527"/>
    </location>
</feature>
<organism evidence="3 4">
    <name type="scientific">Phytophthora palmivora</name>
    <dbReference type="NCBI Taxonomy" id="4796"/>
    <lineage>
        <taxon>Eukaryota</taxon>
        <taxon>Sar</taxon>
        <taxon>Stramenopiles</taxon>
        <taxon>Oomycota</taxon>
        <taxon>Peronosporomycetes</taxon>
        <taxon>Peronosporales</taxon>
        <taxon>Peronosporaceae</taxon>
        <taxon>Phytophthora</taxon>
    </lineage>
</organism>
<name>A0A2P4XFF9_9STRA</name>
<dbReference type="OrthoDB" id="88836at2759"/>
<feature type="compositionally biased region" description="Basic and acidic residues" evidence="2">
    <location>
        <begin position="567"/>
        <end position="579"/>
    </location>
</feature>
<feature type="coiled-coil region" evidence="1">
    <location>
        <begin position="34"/>
        <end position="61"/>
    </location>
</feature>
<proteinExistence type="predicted"/>
<feature type="region of interest" description="Disordered" evidence="2">
    <location>
        <begin position="510"/>
        <end position="535"/>
    </location>
</feature>